<evidence type="ECO:0000256" key="5">
    <source>
        <dbReference type="ARBA" id="ARBA00023136"/>
    </source>
</evidence>
<feature type="transmembrane region" description="Helical" evidence="6">
    <location>
        <begin position="17"/>
        <end position="35"/>
    </location>
</feature>
<accession>A0A0J0XPH9</accession>
<dbReference type="GO" id="GO:0005739">
    <property type="term" value="C:mitochondrion"/>
    <property type="evidence" value="ECO:0007669"/>
    <property type="project" value="TreeGrafter"/>
</dbReference>
<evidence type="ECO:0000256" key="6">
    <source>
        <dbReference type="RuleBase" id="RU363053"/>
    </source>
</evidence>
<dbReference type="STRING" id="879819.A0A0J0XPH9"/>
<dbReference type="PANTHER" id="PTHR11266">
    <property type="entry name" value="PEROXISOMAL MEMBRANE PROTEIN 2, PXMP2 MPV17"/>
    <property type="match status" value="1"/>
</dbReference>
<feature type="compositionally biased region" description="Basic and acidic residues" evidence="7">
    <location>
        <begin position="176"/>
        <end position="194"/>
    </location>
</feature>
<protein>
    <recommendedName>
        <fullName evidence="10">Protein SYM1</fullName>
    </recommendedName>
</protein>
<comment type="subcellular location">
    <subcellularLocation>
        <location evidence="1">Membrane</location>
        <topology evidence="1">Multi-pass membrane protein</topology>
    </subcellularLocation>
</comment>
<dbReference type="GO" id="GO:0016020">
    <property type="term" value="C:membrane"/>
    <property type="evidence" value="ECO:0007669"/>
    <property type="project" value="UniProtKB-SubCell"/>
</dbReference>
<evidence type="ECO:0008006" key="10">
    <source>
        <dbReference type="Google" id="ProtNLM"/>
    </source>
</evidence>
<evidence type="ECO:0000256" key="7">
    <source>
        <dbReference type="SAM" id="MobiDB-lite"/>
    </source>
</evidence>
<evidence type="ECO:0000256" key="4">
    <source>
        <dbReference type="ARBA" id="ARBA00022989"/>
    </source>
</evidence>
<dbReference type="PANTHER" id="PTHR11266:SF17">
    <property type="entry name" value="PROTEIN MPV17"/>
    <property type="match status" value="1"/>
</dbReference>
<reference evidence="8 9" key="1">
    <citation type="submission" date="2015-03" db="EMBL/GenBank/DDBJ databases">
        <title>Genomics and transcriptomics of the oil-accumulating basidiomycete yeast T. oleaginosus allow insights into substrate utilization and the diverse evolutionary trajectories of mating systems in fungi.</title>
        <authorList>
            <consortium name="DOE Joint Genome Institute"/>
            <person name="Kourist R."/>
            <person name="Kracht O."/>
            <person name="Bracharz F."/>
            <person name="Lipzen A."/>
            <person name="Nolan M."/>
            <person name="Ohm R."/>
            <person name="Grigoriev I."/>
            <person name="Sun S."/>
            <person name="Heitman J."/>
            <person name="Bruck T."/>
            <person name="Nowrousian M."/>
        </authorList>
    </citation>
    <scope>NUCLEOTIDE SEQUENCE [LARGE SCALE GENOMIC DNA]</scope>
    <source>
        <strain evidence="8 9">IBC0246</strain>
    </source>
</reference>
<dbReference type="Proteomes" id="UP000053611">
    <property type="component" value="Unassembled WGS sequence"/>
</dbReference>
<dbReference type="OrthoDB" id="430207at2759"/>
<dbReference type="InterPro" id="IPR007248">
    <property type="entry name" value="Mpv17_PMP22"/>
</dbReference>
<organism evidence="8 9">
    <name type="scientific">Cutaneotrichosporon oleaginosum</name>
    <dbReference type="NCBI Taxonomy" id="879819"/>
    <lineage>
        <taxon>Eukaryota</taxon>
        <taxon>Fungi</taxon>
        <taxon>Dikarya</taxon>
        <taxon>Basidiomycota</taxon>
        <taxon>Agaricomycotina</taxon>
        <taxon>Tremellomycetes</taxon>
        <taxon>Trichosporonales</taxon>
        <taxon>Trichosporonaceae</taxon>
        <taxon>Cutaneotrichosporon</taxon>
    </lineage>
</organism>
<keyword evidence="4 6" id="KW-1133">Transmembrane helix</keyword>
<evidence type="ECO:0000256" key="3">
    <source>
        <dbReference type="ARBA" id="ARBA00022692"/>
    </source>
</evidence>
<proteinExistence type="inferred from homology"/>
<evidence type="ECO:0000313" key="8">
    <source>
        <dbReference type="EMBL" id="KLT42977.1"/>
    </source>
</evidence>
<dbReference type="RefSeq" id="XP_018279468.1">
    <property type="nucleotide sequence ID" value="XM_018421319.1"/>
</dbReference>
<evidence type="ECO:0000313" key="9">
    <source>
        <dbReference type="Proteomes" id="UP000053611"/>
    </source>
</evidence>
<feature type="transmembrane region" description="Helical" evidence="6">
    <location>
        <begin position="56"/>
        <end position="74"/>
    </location>
</feature>
<keyword evidence="9" id="KW-1185">Reference proteome</keyword>
<sequence>MASILRSYGGFMTRRPFLGNIASAIVLFGAGDMLAQQAVEKKGWDKHDWARTGRTVTWGGAFYAPVATAWFQVLNKVPMTNKIKGTAIRVGLDQFVAAPIVLSCFYTVMTLLEGKSLAAAKDKVEKNIRPTLTTNWSIFIPVQAINQSIVPLQYRLVMVNVVNLFFNTYLSLQNAKGHDSEPAPQRKAELATMS</sequence>
<evidence type="ECO:0000256" key="2">
    <source>
        <dbReference type="ARBA" id="ARBA00006824"/>
    </source>
</evidence>
<name>A0A0J0XPH9_9TREE</name>
<dbReference type="Pfam" id="PF04117">
    <property type="entry name" value="Mpv17_PMP22"/>
    <property type="match status" value="1"/>
</dbReference>
<feature type="transmembrane region" description="Helical" evidence="6">
    <location>
        <begin position="94"/>
        <end position="112"/>
    </location>
</feature>
<feature type="region of interest" description="Disordered" evidence="7">
    <location>
        <begin position="175"/>
        <end position="194"/>
    </location>
</feature>
<keyword evidence="5 6" id="KW-0472">Membrane</keyword>
<evidence type="ECO:0000256" key="1">
    <source>
        <dbReference type="ARBA" id="ARBA00004141"/>
    </source>
</evidence>
<gene>
    <name evidence="8" type="ORF">CC85DRAFT_273381</name>
</gene>
<keyword evidence="3 6" id="KW-0812">Transmembrane</keyword>
<comment type="similarity">
    <text evidence="2 6">Belongs to the peroxisomal membrane protein PXMP2/4 family.</text>
</comment>
<dbReference type="GeneID" id="28981922"/>
<dbReference type="EMBL" id="KQ087199">
    <property type="protein sequence ID" value="KLT42977.1"/>
    <property type="molecule type" value="Genomic_DNA"/>
</dbReference>
<dbReference type="AlphaFoldDB" id="A0A0J0XPH9"/>